<evidence type="ECO:0000313" key="1">
    <source>
        <dbReference type="EMBL" id="KAJ3491881.1"/>
    </source>
</evidence>
<proteinExistence type="predicted"/>
<reference evidence="1" key="1">
    <citation type="submission" date="2022-07" db="EMBL/GenBank/DDBJ databases">
        <title>Genome Sequence of Lecanicillium saksenae.</title>
        <authorList>
            <person name="Buettner E."/>
        </authorList>
    </citation>
    <scope>NUCLEOTIDE SEQUENCE</scope>
    <source>
        <strain evidence="1">VT-O1</strain>
    </source>
</reference>
<evidence type="ECO:0000313" key="2">
    <source>
        <dbReference type="Proteomes" id="UP001148737"/>
    </source>
</evidence>
<dbReference type="Proteomes" id="UP001148737">
    <property type="component" value="Unassembled WGS sequence"/>
</dbReference>
<protein>
    <submittedName>
        <fullName evidence="1">Uncharacterized protein</fullName>
    </submittedName>
</protein>
<dbReference type="EMBL" id="JANAKD010000627">
    <property type="protein sequence ID" value="KAJ3491881.1"/>
    <property type="molecule type" value="Genomic_DNA"/>
</dbReference>
<name>A0ACC1QTY4_9HYPO</name>
<gene>
    <name evidence="1" type="ORF">NLG97_g5511</name>
</gene>
<keyword evidence="2" id="KW-1185">Reference proteome</keyword>
<sequence length="583" mass="65816">MSELNLPLYDGSCGKIYTATQQPTTSHTESTSPSNHRTRIRLEKLPPEVGRLIFSHLRDVDTRAAHLCRLVCHLLAAWATPALYHSLQVTAKLLDLFDQHSSPAIVPIISTHTRHLIIHSNLERELLQRLLSIVRGLASLRWCYVSDSRDHGDLWPPPQVLQYVQPGTALHLDGLPLRTTKETISIEKVETIPAKSLETLLITHSLRPLATCRALLKRMLLRATNLQTFDYQVYGCSAAFEFCGEEKLPPIKNLLLGSYSWNHAAEDVQRHWEFSRIETLRLTSVPIRAFLTSVSMDDFANLHTLQVEDRDVYLDKAEADKITDILARFIGDHIRGLTHLDITCNVRRLPVEAITRHRHSLQYLRIRDNIGFEEDGDMICPTLSTSDIAVLADGLRHLQMLELDVDTAMCDPVEFIQAIAGFRKLRELTVHTRSVATSTTRTSLSHHLPAHPDDQSRGDGEATAAPHDSALYTAVGLLRSILDRQNKIAGLEQGELPGPLLKRVTINMRGWRPVILRRVAAARKRRNRHGIYAERCFVFERQDFQTYFSVTEFMAKEPSVAAVRPPVASLDHLLEATMMTGVC</sequence>
<organism evidence="1 2">
    <name type="scientific">Lecanicillium saksenae</name>
    <dbReference type="NCBI Taxonomy" id="468837"/>
    <lineage>
        <taxon>Eukaryota</taxon>
        <taxon>Fungi</taxon>
        <taxon>Dikarya</taxon>
        <taxon>Ascomycota</taxon>
        <taxon>Pezizomycotina</taxon>
        <taxon>Sordariomycetes</taxon>
        <taxon>Hypocreomycetidae</taxon>
        <taxon>Hypocreales</taxon>
        <taxon>Cordycipitaceae</taxon>
        <taxon>Lecanicillium</taxon>
    </lineage>
</organism>
<accession>A0ACC1QTY4</accession>
<comment type="caution">
    <text evidence="1">The sequence shown here is derived from an EMBL/GenBank/DDBJ whole genome shotgun (WGS) entry which is preliminary data.</text>
</comment>